<keyword evidence="1" id="KW-0175">Coiled coil</keyword>
<feature type="region of interest" description="Disordered" evidence="2">
    <location>
        <begin position="178"/>
        <end position="207"/>
    </location>
</feature>
<evidence type="ECO:0000259" key="4">
    <source>
        <dbReference type="Pfam" id="PF11598"/>
    </source>
</evidence>
<accession>A0A1J1HHF3</accession>
<dbReference type="EMBL" id="CVRI01000004">
    <property type="protein sequence ID" value="CRK87307.1"/>
    <property type="molecule type" value="Genomic_DNA"/>
</dbReference>
<evidence type="ECO:0000256" key="3">
    <source>
        <dbReference type="SAM" id="SignalP"/>
    </source>
</evidence>
<sequence>MRKIFMLLAFALMIESGLNLSLDPDASTDLEQYIRDDFTISLRHIRPRRKAKISIEALFMIDFPSAKNKFTFYLDRKAKRVTIDINSNSQIFSKHLNAPSLNETITIRSLAVSFSENKIALFIDCKNVYKDEMEFNLSKLYLNMDEPDVKLLRERKYPLFIDRNIESALSRTNCQKTSKQKGYRKMMKDSESHGYYNDQDVNRKRGRREHRYNNRYGHSQNQLINPSYRGDISVVSGDCDENLLAKMNDLIALVKKLEKDIANQHGDVRRLQSLIENCAGC</sequence>
<keyword evidence="6" id="KW-1185">Reference proteome</keyword>
<dbReference type="Pfam" id="PF11598">
    <property type="entry name" value="COMP"/>
    <property type="match status" value="1"/>
</dbReference>
<feature type="domain" description="Thrombospondin/cartilage oligomeric matrix protein coiled-coil" evidence="4">
    <location>
        <begin position="238"/>
        <end position="281"/>
    </location>
</feature>
<dbReference type="CDD" id="cd16081">
    <property type="entry name" value="TSPcc_insect"/>
    <property type="match status" value="1"/>
</dbReference>
<feature type="chain" id="PRO_5012520580" evidence="3">
    <location>
        <begin position="22"/>
        <end position="281"/>
    </location>
</feature>
<dbReference type="AlphaFoldDB" id="A0A1J1HHF3"/>
<protein>
    <submittedName>
        <fullName evidence="5">CLUMA_CG001109, isoform A</fullName>
    </submittedName>
</protein>
<evidence type="ECO:0000256" key="2">
    <source>
        <dbReference type="SAM" id="MobiDB-lite"/>
    </source>
</evidence>
<dbReference type="STRING" id="568069.A0A1J1HHF3"/>
<gene>
    <name evidence="5" type="primary">similar to thrombospondin</name>
    <name evidence="5" type="ORF">CLUMA_CG001109</name>
</gene>
<evidence type="ECO:0000313" key="5">
    <source>
        <dbReference type="EMBL" id="CRK87307.1"/>
    </source>
</evidence>
<proteinExistence type="predicted"/>
<organism evidence="5 6">
    <name type="scientific">Clunio marinus</name>
    <dbReference type="NCBI Taxonomy" id="568069"/>
    <lineage>
        <taxon>Eukaryota</taxon>
        <taxon>Metazoa</taxon>
        <taxon>Ecdysozoa</taxon>
        <taxon>Arthropoda</taxon>
        <taxon>Hexapoda</taxon>
        <taxon>Insecta</taxon>
        <taxon>Pterygota</taxon>
        <taxon>Neoptera</taxon>
        <taxon>Endopterygota</taxon>
        <taxon>Diptera</taxon>
        <taxon>Nematocera</taxon>
        <taxon>Chironomoidea</taxon>
        <taxon>Chironomidae</taxon>
        <taxon>Clunio</taxon>
    </lineage>
</organism>
<feature type="signal peptide" evidence="3">
    <location>
        <begin position="1"/>
        <end position="21"/>
    </location>
</feature>
<keyword evidence="3" id="KW-0732">Signal</keyword>
<evidence type="ECO:0000313" key="6">
    <source>
        <dbReference type="Proteomes" id="UP000183832"/>
    </source>
</evidence>
<dbReference type="OrthoDB" id="14563at2759"/>
<reference evidence="5 6" key="1">
    <citation type="submission" date="2015-04" db="EMBL/GenBank/DDBJ databases">
        <authorList>
            <person name="Syromyatnikov M.Y."/>
            <person name="Popov V.N."/>
        </authorList>
    </citation>
    <scope>NUCLEOTIDE SEQUENCE [LARGE SCALE GENOMIC DNA]</scope>
</reference>
<dbReference type="Proteomes" id="UP000183832">
    <property type="component" value="Unassembled WGS sequence"/>
</dbReference>
<name>A0A1J1HHF3_9DIPT</name>
<feature type="coiled-coil region" evidence="1">
    <location>
        <begin position="240"/>
        <end position="274"/>
    </location>
</feature>
<evidence type="ECO:0000256" key="1">
    <source>
        <dbReference type="SAM" id="Coils"/>
    </source>
</evidence>
<dbReference type="InterPro" id="IPR024665">
    <property type="entry name" value="TSP/COMP_CC"/>
</dbReference>